<evidence type="ECO:0000256" key="7">
    <source>
        <dbReference type="SAM" id="SignalP"/>
    </source>
</evidence>
<feature type="domain" description="Plastocyanin-like" evidence="8">
    <location>
        <begin position="165"/>
        <end position="317"/>
    </location>
</feature>
<organism evidence="11 12">
    <name type="scientific">Marasmius crinis-equi</name>
    <dbReference type="NCBI Taxonomy" id="585013"/>
    <lineage>
        <taxon>Eukaryota</taxon>
        <taxon>Fungi</taxon>
        <taxon>Dikarya</taxon>
        <taxon>Basidiomycota</taxon>
        <taxon>Agaricomycotina</taxon>
        <taxon>Agaricomycetes</taxon>
        <taxon>Agaricomycetidae</taxon>
        <taxon>Agaricales</taxon>
        <taxon>Marasmiineae</taxon>
        <taxon>Marasmiaceae</taxon>
        <taxon>Marasmius</taxon>
    </lineage>
</organism>
<dbReference type="PANTHER" id="PTHR11709">
    <property type="entry name" value="MULTI-COPPER OXIDASE"/>
    <property type="match status" value="1"/>
</dbReference>
<gene>
    <name evidence="11" type="ORF">V5O48_005289</name>
</gene>
<dbReference type="PANTHER" id="PTHR11709:SF511">
    <property type="entry name" value="LACCASE"/>
    <property type="match status" value="1"/>
</dbReference>
<keyword evidence="12" id="KW-1185">Reference proteome</keyword>
<dbReference type="PROSITE" id="PS00080">
    <property type="entry name" value="MULTICOPPER_OXIDASE2"/>
    <property type="match status" value="1"/>
</dbReference>
<keyword evidence="5" id="KW-1015">Disulfide bond</keyword>
<proteinExistence type="inferred from homology"/>
<evidence type="ECO:0000256" key="1">
    <source>
        <dbReference type="ARBA" id="ARBA00010609"/>
    </source>
</evidence>
<feature type="domain" description="Plastocyanin-like" evidence="9">
    <location>
        <begin position="382"/>
        <end position="501"/>
    </location>
</feature>
<evidence type="ECO:0000256" key="5">
    <source>
        <dbReference type="ARBA" id="ARBA00023157"/>
    </source>
</evidence>
<keyword evidence="2" id="KW-0479">Metal-binding</keyword>
<feature type="chain" id="PRO_5047443512" description="Laccase" evidence="7">
    <location>
        <begin position="19"/>
        <end position="528"/>
    </location>
</feature>
<sequence length="528" mass="58032">MKNFLHLLSTLLPAIVQGAVIQRDTIPITLDIENKDLAPDGFTRSTIVANGQYPGPAIFATKGDTLVVTVNNKLTDPSMRRSTSLNFDGIFFNSENEFEEGTPFVTQCPIVPNDSFTYTVPLGQQAGSFWYHSQLSVQYVDGLRGALIIYDPEDPHKSLYDVDDESTLIQLGDWWHNSSVDSLAFFKANDIIPVADSGTFNGVGRYVGGPELPFSIVNVEAGKRYRLRVINEAARSAYNFSIDSHNFTLIEADGENLDPLTANVVPILAGQRYSLVLEANQPVGNYWINAPFSGGSPTRNPNQNATLSRGILRYAGAEEADPTDPMTAGPSEEDAVTAIEAELRPLNSEPAPDADVTITFEVAFTEDTGGTGWRINNISYQSPEVPTLVKVLDGANEDSDFNVTEHTIILPANATVEVNFPPNDDDELHPFHLHGMNFWLVKSNSGEANTENPIRRDVVGVGSEGTTIRFRTDKPGPWFFHCHIMWHMSVGLGSVFLVDPEGTRDVVKPNEEWLQACPKYNALPADEK</sequence>
<evidence type="ECO:0008006" key="13">
    <source>
        <dbReference type="Google" id="ProtNLM"/>
    </source>
</evidence>
<keyword evidence="3" id="KW-0560">Oxidoreductase</keyword>
<evidence type="ECO:0000259" key="10">
    <source>
        <dbReference type="Pfam" id="PF07732"/>
    </source>
</evidence>
<dbReference type="Pfam" id="PF07731">
    <property type="entry name" value="Cu-oxidase_2"/>
    <property type="match status" value="1"/>
</dbReference>
<evidence type="ECO:0000256" key="6">
    <source>
        <dbReference type="ARBA" id="ARBA00023180"/>
    </source>
</evidence>
<dbReference type="Pfam" id="PF07732">
    <property type="entry name" value="Cu-oxidase_3"/>
    <property type="match status" value="1"/>
</dbReference>
<feature type="signal peptide" evidence="7">
    <location>
        <begin position="1"/>
        <end position="18"/>
    </location>
</feature>
<comment type="caution">
    <text evidence="11">The sequence shown here is derived from an EMBL/GenBank/DDBJ whole genome shotgun (WGS) entry which is preliminary data.</text>
</comment>
<evidence type="ECO:0000313" key="12">
    <source>
        <dbReference type="Proteomes" id="UP001465976"/>
    </source>
</evidence>
<dbReference type="InterPro" id="IPR008972">
    <property type="entry name" value="Cupredoxin"/>
</dbReference>
<protein>
    <recommendedName>
        <fullName evidence="13">Laccase</fullName>
    </recommendedName>
</protein>
<dbReference type="EMBL" id="JBAHYK010000207">
    <property type="protein sequence ID" value="KAL0576690.1"/>
    <property type="molecule type" value="Genomic_DNA"/>
</dbReference>
<dbReference type="InterPro" id="IPR033138">
    <property type="entry name" value="Cu_oxidase_CS"/>
</dbReference>
<feature type="domain" description="Plastocyanin-like" evidence="10">
    <location>
        <begin position="32"/>
        <end position="153"/>
    </location>
</feature>
<keyword evidence="6" id="KW-0325">Glycoprotein</keyword>
<evidence type="ECO:0000313" key="11">
    <source>
        <dbReference type="EMBL" id="KAL0576690.1"/>
    </source>
</evidence>
<dbReference type="Pfam" id="PF00394">
    <property type="entry name" value="Cu-oxidase"/>
    <property type="match status" value="1"/>
</dbReference>
<name>A0ABR3FMP5_9AGAR</name>
<evidence type="ECO:0000259" key="9">
    <source>
        <dbReference type="Pfam" id="PF07731"/>
    </source>
</evidence>
<keyword evidence="4" id="KW-0186">Copper</keyword>
<dbReference type="CDD" id="cd13903">
    <property type="entry name" value="CuRO_3_Tv-LCC_like"/>
    <property type="match status" value="1"/>
</dbReference>
<dbReference type="InterPro" id="IPR045087">
    <property type="entry name" value="Cu-oxidase_fam"/>
</dbReference>
<dbReference type="InterPro" id="IPR011706">
    <property type="entry name" value="Cu-oxidase_C"/>
</dbReference>
<dbReference type="Gene3D" id="2.60.40.420">
    <property type="entry name" value="Cupredoxins - blue copper proteins"/>
    <property type="match status" value="3"/>
</dbReference>
<keyword evidence="7" id="KW-0732">Signal</keyword>
<dbReference type="InterPro" id="IPR001117">
    <property type="entry name" value="Cu-oxidase_2nd"/>
</dbReference>
<evidence type="ECO:0000256" key="4">
    <source>
        <dbReference type="ARBA" id="ARBA00023008"/>
    </source>
</evidence>
<dbReference type="InterPro" id="IPR002355">
    <property type="entry name" value="Cu_oxidase_Cu_BS"/>
</dbReference>
<evidence type="ECO:0000259" key="8">
    <source>
        <dbReference type="Pfam" id="PF00394"/>
    </source>
</evidence>
<comment type="similarity">
    <text evidence="1">Belongs to the multicopper oxidase family.</text>
</comment>
<dbReference type="Proteomes" id="UP001465976">
    <property type="component" value="Unassembled WGS sequence"/>
</dbReference>
<evidence type="ECO:0000256" key="3">
    <source>
        <dbReference type="ARBA" id="ARBA00023002"/>
    </source>
</evidence>
<dbReference type="PROSITE" id="PS00079">
    <property type="entry name" value="MULTICOPPER_OXIDASE1"/>
    <property type="match status" value="2"/>
</dbReference>
<reference evidence="11 12" key="1">
    <citation type="submission" date="2024-02" db="EMBL/GenBank/DDBJ databases">
        <title>A draft genome for the cacao thread blight pathogen Marasmius crinis-equi.</title>
        <authorList>
            <person name="Cohen S.P."/>
            <person name="Baruah I.K."/>
            <person name="Amoako-Attah I."/>
            <person name="Bukari Y."/>
            <person name="Meinhardt L.W."/>
            <person name="Bailey B.A."/>
        </authorList>
    </citation>
    <scope>NUCLEOTIDE SEQUENCE [LARGE SCALE GENOMIC DNA]</scope>
    <source>
        <strain evidence="11 12">GH-76</strain>
    </source>
</reference>
<accession>A0ABR3FMP5</accession>
<dbReference type="InterPro" id="IPR011707">
    <property type="entry name" value="Cu-oxidase-like_N"/>
</dbReference>
<dbReference type="SUPFAM" id="SSF49503">
    <property type="entry name" value="Cupredoxins"/>
    <property type="match status" value="3"/>
</dbReference>
<evidence type="ECO:0000256" key="2">
    <source>
        <dbReference type="ARBA" id="ARBA00022723"/>
    </source>
</evidence>